<dbReference type="CDD" id="cd02012">
    <property type="entry name" value="TPP_TK"/>
    <property type="match status" value="1"/>
</dbReference>
<protein>
    <submittedName>
        <fullName evidence="5">Transketolase</fullName>
    </submittedName>
</protein>
<keyword evidence="3" id="KW-0786">Thiamine pyrophosphate</keyword>
<proteinExistence type="inferred from homology"/>
<feature type="domain" description="Transketolase N-terminal" evidence="4">
    <location>
        <begin position="20"/>
        <end position="270"/>
    </location>
</feature>
<evidence type="ECO:0000256" key="2">
    <source>
        <dbReference type="ARBA" id="ARBA00007131"/>
    </source>
</evidence>
<gene>
    <name evidence="5" type="ORF">PQJ61_06985</name>
</gene>
<comment type="similarity">
    <text evidence="2">Belongs to the transketolase family.</text>
</comment>
<dbReference type="Gene3D" id="3.40.50.970">
    <property type="match status" value="1"/>
</dbReference>
<dbReference type="InterPro" id="IPR029061">
    <property type="entry name" value="THDP-binding"/>
</dbReference>
<dbReference type="InterPro" id="IPR005474">
    <property type="entry name" value="Transketolase_N"/>
</dbReference>
<dbReference type="EMBL" id="JAQQAL010000012">
    <property type="protein sequence ID" value="MDC7226492.1"/>
    <property type="molecule type" value="Genomic_DNA"/>
</dbReference>
<evidence type="ECO:0000313" key="5">
    <source>
        <dbReference type="EMBL" id="MDC7226492.1"/>
    </source>
</evidence>
<name>A0AAJ1IC17_9SPIO</name>
<accession>A0AAJ1IC17</accession>
<evidence type="ECO:0000313" key="6">
    <source>
        <dbReference type="Proteomes" id="UP001221217"/>
    </source>
</evidence>
<comment type="caution">
    <text evidence="5">The sequence shown here is derived from an EMBL/GenBank/DDBJ whole genome shotgun (WGS) entry which is preliminary data.</text>
</comment>
<evidence type="ECO:0000259" key="4">
    <source>
        <dbReference type="Pfam" id="PF00456"/>
    </source>
</evidence>
<dbReference type="PANTHER" id="PTHR47514">
    <property type="entry name" value="TRANSKETOLASE N-TERMINAL SECTION-RELATED"/>
    <property type="match status" value="1"/>
</dbReference>
<comment type="cofactor">
    <cofactor evidence="1">
        <name>thiamine diphosphate</name>
        <dbReference type="ChEBI" id="CHEBI:58937"/>
    </cofactor>
</comment>
<dbReference type="Proteomes" id="UP001221217">
    <property type="component" value="Unassembled WGS sequence"/>
</dbReference>
<dbReference type="SUPFAM" id="SSF52518">
    <property type="entry name" value="Thiamin diphosphate-binding fold (THDP-binding)"/>
    <property type="match status" value="1"/>
</dbReference>
<dbReference type="Pfam" id="PF00456">
    <property type="entry name" value="Transketolase_N"/>
    <property type="match status" value="1"/>
</dbReference>
<sequence length="278" mass="30435">MGTNTVEYIQEKCAVMRRDVIEMGYVAGGRGAHFGPALSSIEIVASLFFKVMNHDPKDPRWPERDRFVQSKGHACLSYYSALIESGYIDKKYMSTFKQDESFLSGHPSRNIEHGIEISSGSLGNGFGVACGMAKAAKIKNENHKVYCLVGDGECNEGIIWEAAMNAAKNNLGNLVAILDRNGVQLAGKTSDIMDVDLAAMWKAAGWDVAVVEDGNDLNQMIEALEAMKNSTVEKPHMVIANTTKGKGISYMEGSLNWHARAMDEEQYKQAVSDLEAAE</sequence>
<dbReference type="PANTHER" id="PTHR47514:SF1">
    <property type="entry name" value="TRANSKETOLASE N-TERMINAL SECTION-RELATED"/>
    <property type="match status" value="1"/>
</dbReference>
<dbReference type="AlphaFoldDB" id="A0AAJ1IC17"/>
<evidence type="ECO:0000256" key="1">
    <source>
        <dbReference type="ARBA" id="ARBA00001964"/>
    </source>
</evidence>
<reference evidence="5 6" key="1">
    <citation type="submission" date="2022-12" db="EMBL/GenBank/DDBJ databases">
        <title>Metagenome assembled genome from gulf of manar.</title>
        <authorList>
            <person name="Kohli P."/>
            <person name="Pk S."/>
            <person name="Venkata Ramana C."/>
            <person name="Sasikala C."/>
        </authorList>
    </citation>
    <scope>NUCLEOTIDE SEQUENCE [LARGE SCALE GENOMIC DNA]</scope>
    <source>
        <strain evidence="5">JB008</strain>
    </source>
</reference>
<evidence type="ECO:0000256" key="3">
    <source>
        <dbReference type="ARBA" id="ARBA00023052"/>
    </source>
</evidence>
<organism evidence="5 6">
    <name type="scientific">Candidatus Thalassospirochaeta sargassi</name>
    <dbReference type="NCBI Taxonomy" id="3119039"/>
    <lineage>
        <taxon>Bacteria</taxon>
        <taxon>Pseudomonadati</taxon>
        <taxon>Spirochaetota</taxon>
        <taxon>Spirochaetia</taxon>
        <taxon>Spirochaetales</taxon>
        <taxon>Spirochaetaceae</taxon>
        <taxon>Candidatus Thalassospirochaeta</taxon>
    </lineage>
</organism>